<dbReference type="GO" id="GO:0046872">
    <property type="term" value="F:metal ion binding"/>
    <property type="evidence" value="ECO:0007669"/>
    <property type="project" value="InterPro"/>
</dbReference>
<feature type="compositionally biased region" description="Acidic residues" evidence="5">
    <location>
        <begin position="129"/>
        <end position="143"/>
    </location>
</feature>
<keyword evidence="3 6" id="KW-0732">Signal</keyword>
<dbReference type="Pfam" id="PF01297">
    <property type="entry name" value="ZnuA"/>
    <property type="match status" value="1"/>
</dbReference>
<sequence length="332" mass="36780">MKKNLFTITALAATAVLTLGSFNSVYAAETADTSSDKKLKVMASFYPMYDFATKVGGDKVEVTNMVPAGTEPHDWEPAATDIKNLEDADVFIYNGAGMEHWTEDVQNSLDNKDLTVVEASKGLPLLEGKEEEEDESADSDSAENADKEDSSDSESEEVTYDPHVWLNPLNAKTEMENIKNAFVEADPDNKDYYEQNYETYAEKFDQLDQEYKDGLSNTKSKDLITSHEAFGYLCQAYGLNQVGIEGLSPDSEPDASRMDEIIKFAKENNVKTIFFEELVSPKVSETIADEIGAKTAVMNPIEGLTDDEISAGEDYFSVMESNLKTLEEALNE</sequence>
<dbReference type="RefSeq" id="WP_144369362.1">
    <property type="nucleotide sequence ID" value="NZ_CABHNB010000036.1"/>
</dbReference>
<dbReference type="SUPFAM" id="SSF53807">
    <property type="entry name" value="Helical backbone' metal receptor"/>
    <property type="match status" value="1"/>
</dbReference>
<dbReference type="CDD" id="cd01017">
    <property type="entry name" value="AdcA"/>
    <property type="match status" value="1"/>
</dbReference>
<proteinExistence type="inferred from homology"/>
<dbReference type="InterPro" id="IPR006128">
    <property type="entry name" value="Lipoprotein_PsaA-like"/>
</dbReference>
<dbReference type="InterPro" id="IPR006129">
    <property type="entry name" value="AdhesinB"/>
</dbReference>
<dbReference type="InterPro" id="IPR006127">
    <property type="entry name" value="ZnuA-like"/>
</dbReference>
<organism evidence="7 8">
    <name type="scientific">Blautia obeum</name>
    <dbReference type="NCBI Taxonomy" id="40520"/>
    <lineage>
        <taxon>Bacteria</taxon>
        <taxon>Bacillati</taxon>
        <taxon>Bacillota</taxon>
        <taxon>Clostridia</taxon>
        <taxon>Lachnospirales</taxon>
        <taxon>Lachnospiraceae</taxon>
        <taxon>Blautia</taxon>
    </lineage>
</organism>
<dbReference type="GO" id="GO:0007155">
    <property type="term" value="P:cell adhesion"/>
    <property type="evidence" value="ECO:0007669"/>
    <property type="project" value="InterPro"/>
</dbReference>
<dbReference type="Proteomes" id="UP000409147">
    <property type="component" value="Unassembled WGS sequence"/>
</dbReference>
<evidence type="ECO:0000256" key="6">
    <source>
        <dbReference type="SAM" id="SignalP"/>
    </source>
</evidence>
<evidence type="ECO:0000256" key="1">
    <source>
        <dbReference type="ARBA" id="ARBA00011028"/>
    </source>
</evidence>
<feature type="chain" id="PRO_5022046091" evidence="6">
    <location>
        <begin position="28"/>
        <end position="332"/>
    </location>
</feature>
<comment type="similarity">
    <text evidence="1 4">Belongs to the bacterial solute-binding protein 9 family.</text>
</comment>
<keyword evidence="2 4" id="KW-0813">Transport</keyword>
<evidence type="ECO:0000256" key="4">
    <source>
        <dbReference type="RuleBase" id="RU003512"/>
    </source>
</evidence>
<dbReference type="Gene3D" id="3.40.50.1980">
    <property type="entry name" value="Nitrogenase molybdenum iron protein domain"/>
    <property type="match status" value="2"/>
</dbReference>
<dbReference type="PANTHER" id="PTHR42953">
    <property type="entry name" value="HIGH-AFFINITY ZINC UPTAKE SYSTEM PROTEIN ZNUA-RELATED"/>
    <property type="match status" value="1"/>
</dbReference>
<feature type="signal peptide" evidence="6">
    <location>
        <begin position="1"/>
        <end position="27"/>
    </location>
</feature>
<dbReference type="PRINTS" id="PR00690">
    <property type="entry name" value="ADHESNFAMILY"/>
</dbReference>
<evidence type="ECO:0000256" key="2">
    <source>
        <dbReference type="ARBA" id="ARBA00022448"/>
    </source>
</evidence>
<dbReference type="PRINTS" id="PR00691">
    <property type="entry name" value="ADHESINB"/>
</dbReference>
<evidence type="ECO:0000313" key="7">
    <source>
        <dbReference type="EMBL" id="VUX15065.1"/>
    </source>
</evidence>
<dbReference type="EMBL" id="CABHNB010000036">
    <property type="protein sequence ID" value="VUX15065.1"/>
    <property type="molecule type" value="Genomic_DNA"/>
</dbReference>
<evidence type="ECO:0000256" key="5">
    <source>
        <dbReference type="SAM" id="MobiDB-lite"/>
    </source>
</evidence>
<evidence type="ECO:0000313" key="8">
    <source>
        <dbReference type="Proteomes" id="UP000409147"/>
    </source>
</evidence>
<dbReference type="GO" id="GO:0030001">
    <property type="term" value="P:metal ion transport"/>
    <property type="evidence" value="ECO:0007669"/>
    <property type="project" value="InterPro"/>
</dbReference>
<reference evidence="7 8" key="1">
    <citation type="submission" date="2019-07" db="EMBL/GenBank/DDBJ databases">
        <authorList>
            <person name="Hibberd C M."/>
            <person name="Gehrig L. J."/>
            <person name="Chang H.-W."/>
            <person name="Venkatesh S."/>
        </authorList>
    </citation>
    <scope>NUCLEOTIDE SEQUENCE [LARGE SCALE GENOMIC DNA]</scope>
    <source>
        <strain evidence="7">Ruminococcus_obeum_SSTS_Bg7063</strain>
    </source>
</reference>
<dbReference type="AlphaFoldDB" id="A0A564U6F2"/>
<accession>A0A564U6F2</accession>
<feature type="region of interest" description="Disordered" evidence="5">
    <location>
        <begin position="121"/>
        <end position="163"/>
    </location>
</feature>
<protein>
    <submittedName>
        <fullName evidence="7">High-affinity zinc uptake system binding-protein ZnuA</fullName>
    </submittedName>
</protein>
<name>A0A564U6F2_9FIRM</name>
<keyword evidence="8" id="KW-1185">Reference proteome</keyword>
<gene>
    <name evidence="7" type="primary">znuA_2</name>
    <name evidence="7" type="ORF">ROSSTS7063_02415</name>
</gene>
<evidence type="ECO:0000256" key="3">
    <source>
        <dbReference type="ARBA" id="ARBA00022729"/>
    </source>
</evidence>
<dbReference type="InterPro" id="IPR050492">
    <property type="entry name" value="Bact_metal-bind_prot9"/>
</dbReference>
<dbReference type="PANTHER" id="PTHR42953:SF3">
    <property type="entry name" value="HIGH-AFFINITY ZINC UPTAKE SYSTEM PROTEIN ZNUA"/>
    <property type="match status" value="1"/>
</dbReference>